<protein>
    <recommendedName>
        <fullName evidence="4">YcxB-like protein domain-containing protein</fullName>
    </recommendedName>
</protein>
<keyword evidence="1" id="KW-1133">Transmembrane helix</keyword>
<proteinExistence type="predicted"/>
<dbReference type="EMBL" id="NDYN01000004">
    <property type="protein sequence ID" value="OUT08016.1"/>
    <property type="molecule type" value="Genomic_DNA"/>
</dbReference>
<dbReference type="AlphaFoldDB" id="A0A1Y5MHF4"/>
<comment type="caution">
    <text evidence="2">The sequence shown here is derived from an EMBL/GenBank/DDBJ whole genome shotgun (WGS) entry which is preliminary data.</text>
</comment>
<keyword evidence="1" id="KW-0472">Membrane</keyword>
<evidence type="ECO:0000313" key="3">
    <source>
        <dbReference type="Proteomes" id="UP000196317"/>
    </source>
</evidence>
<dbReference type="RefSeq" id="WP_087582936.1">
    <property type="nucleotide sequence ID" value="NZ_CABPUX010000003.1"/>
</dbReference>
<evidence type="ECO:0000313" key="2">
    <source>
        <dbReference type="EMBL" id="OUT08016.1"/>
    </source>
</evidence>
<name>A0A1Y5MHF4_9BACT</name>
<dbReference type="Proteomes" id="UP000196317">
    <property type="component" value="Unassembled WGS sequence"/>
</dbReference>
<sequence length="179" mass="21250">MKYNIVLSGENLIDYQAFNLFFSKKARKQYFINVFMIFTEAIIAGFVADMLLKTKIFTIIGVIFAIFWIIFYPIFLKNRRRVALKSLEISDFKKEMIFEVNEKNLAFYENEPKENEIFDIKDVSEIYELKNIFVIFINEKIHLVLPKNKETSELVKTLIKESKKELLLFENLDYKSVIG</sequence>
<evidence type="ECO:0000256" key="1">
    <source>
        <dbReference type="SAM" id="Phobius"/>
    </source>
</evidence>
<feature type="transmembrane region" description="Helical" evidence="1">
    <location>
        <begin position="56"/>
        <end position="76"/>
    </location>
</feature>
<feature type="transmembrane region" description="Helical" evidence="1">
    <location>
        <begin position="30"/>
        <end position="50"/>
    </location>
</feature>
<organism evidence="2 3">
    <name type="scientific">Campylobacter concisus</name>
    <dbReference type="NCBI Taxonomy" id="199"/>
    <lineage>
        <taxon>Bacteria</taxon>
        <taxon>Pseudomonadati</taxon>
        <taxon>Campylobacterota</taxon>
        <taxon>Epsilonproteobacteria</taxon>
        <taxon>Campylobacterales</taxon>
        <taxon>Campylobacteraceae</taxon>
        <taxon>Campylobacter</taxon>
    </lineage>
</organism>
<keyword evidence="1" id="KW-0812">Transmembrane</keyword>
<evidence type="ECO:0008006" key="4">
    <source>
        <dbReference type="Google" id="ProtNLM"/>
    </source>
</evidence>
<accession>A0A1Y5MHF4</accession>
<gene>
    <name evidence="2" type="ORF">B9N65_04230</name>
</gene>
<reference evidence="2 3" key="1">
    <citation type="submission" date="2017-04" db="EMBL/GenBank/DDBJ databases">
        <title>Complete genome of Campylobacter concisus ATCC 33237T and draft genomes for an additional eight well characterized C. concisus strains.</title>
        <authorList>
            <person name="Cornelius A.J."/>
            <person name="Miller W.G."/>
            <person name="Lastovica A.J."/>
            <person name="On S.L."/>
            <person name="French N.P."/>
            <person name="Vandenberg O."/>
            <person name="Biggs P.J."/>
        </authorList>
    </citation>
    <scope>NUCLEOTIDE SEQUENCE [LARGE SCALE GENOMIC DNA]</scope>
    <source>
        <strain evidence="2 3">CCUG 19995</strain>
    </source>
</reference>